<gene>
    <name evidence="1" type="ORF">FGL01_17920</name>
</gene>
<name>A0A511CGQ0_9FLAO</name>
<evidence type="ECO:0000313" key="1">
    <source>
        <dbReference type="EMBL" id="GEL11053.1"/>
    </source>
</evidence>
<dbReference type="EMBL" id="BJVF01000002">
    <property type="protein sequence ID" value="GEL11053.1"/>
    <property type="molecule type" value="Genomic_DNA"/>
</dbReference>
<dbReference type="Proteomes" id="UP000321579">
    <property type="component" value="Unassembled WGS sequence"/>
</dbReference>
<dbReference type="AlphaFoldDB" id="A0A511CGQ0"/>
<proteinExistence type="predicted"/>
<protein>
    <submittedName>
        <fullName evidence="1">Uncharacterized protein</fullName>
    </submittedName>
</protein>
<comment type="caution">
    <text evidence="1">The sequence shown here is derived from an EMBL/GenBank/DDBJ whole genome shotgun (WGS) entry which is preliminary data.</text>
</comment>
<accession>A0A511CGQ0</accession>
<organism evidence="1 2">
    <name type="scientific">Flavobacterium glycines</name>
    <dbReference type="NCBI Taxonomy" id="551990"/>
    <lineage>
        <taxon>Bacteria</taxon>
        <taxon>Pseudomonadati</taxon>
        <taxon>Bacteroidota</taxon>
        <taxon>Flavobacteriia</taxon>
        <taxon>Flavobacteriales</taxon>
        <taxon>Flavobacteriaceae</taxon>
        <taxon>Flavobacterium</taxon>
    </lineage>
</organism>
<reference evidence="1 2" key="1">
    <citation type="submission" date="2019-07" db="EMBL/GenBank/DDBJ databases">
        <title>Whole genome shotgun sequence of Flavobacterium glycines NBRC 105008.</title>
        <authorList>
            <person name="Hosoyama A."/>
            <person name="Uohara A."/>
            <person name="Ohji S."/>
            <person name="Ichikawa N."/>
        </authorList>
    </citation>
    <scope>NUCLEOTIDE SEQUENCE [LARGE SCALE GENOMIC DNA]</scope>
    <source>
        <strain evidence="1 2">NBRC 105008</strain>
    </source>
</reference>
<sequence>MKVPVAIAIAKARKRKAIKRVENKKEYIFLSISRGLHFLKVPQKYLKMLSS</sequence>
<evidence type="ECO:0000313" key="2">
    <source>
        <dbReference type="Proteomes" id="UP000321579"/>
    </source>
</evidence>